<sequence length="79" mass="8741">MAEPSELTATDEPITAEELTEIIAELEEYRERLVNDTLAAAQRAKMQKSKALAQLEPDLNKIDGTLQALRNQQAVTTSN</sequence>
<organism evidence="1 2">
    <name type="scientific">Nostoc minutum NIES-26</name>
    <dbReference type="NCBI Taxonomy" id="1844469"/>
    <lineage>
        <taxon>Bacteria</taxon>
        <taxon>Bacillati</taxon>
        <taxon>Cyanobacteriota</taxon>
        <taxon>Cyanophyceae</taxon>
        <taxon>Nostocales</taxon>
        <taxon>Nostocaceae</taxon>
        <taxon>Nostoc</taxon>
    </lineage>
</organism>
<dbReference type="EMBL" id="LXQD01000305">
    <property type="protein sequence ID" value="RCJ27254.1"/>
    <property type="molecule type" value="Genomic_DNA"/>
</dbReference>
<dbReference type="Proteomes" id="UP000252107">
    <property type="component" value="Unassembled WGS sequence"/>
</dbReference>
<dbReference type="AlphaFoldDB" id="A0A367QV85"/>
<evidence type="ECO:0000313" key="2">
    <source>
        <dbReference type="Proteomes" id="UP000252107"/>
    </source>
</evidence>
<gene>
    <name evidence="1" type="ORF">A6770_25945</name>
</gene>
<reference evidence="1" key="1">
    <citation type="submission" date="2016-04" db="EMBL/GenBank/DDBJ databases">
        <authorList>
            <person name="Tabuchi Yagui T.R."/>
        </authorList>
    </citation>
    <scope>NUCLEOTIDE SEQUENCE [LARGE SCALE GENOMIC DNA]</scope>
    <source>
        <strain evidence="1">NIES-26</strain>
    </source>
</reference>
<proteinExistence type="predicted"/>
<accession>A0A367QV85</accession>
<protein>
    <submittedName>
        <fullName evidence="1">Uncharacterized protein</fullName>
    </submittedName>
</protein>
<keyword evidence="2" id="KW-1185">Reference proteome</keyword>
<evidence type="ECO:0000313" key="1">
    <source>
        <dbReference type="EMBL" id="RCJ27254.1"/>
    </source>
</evidence>
<name>A0A367QV85_9NOSO</name>
<comment type="caution">
    <text evidence="1">The sequence shown here is derived from an EMBL/GenBank/DDBJ whole genome shotgun (WGS) entry which is preliminary data.</text>
</comment>